<dbReference type="Proteomes" id="UP001236723">
    <property type="component" value="Unassembled WGS sequence"/>
</dbReference>
<dbReference type="RefSeq" id="WP_307068089.1">
    <property type="nucleotide sequence ID" value="NZ_JAUSUP010000004.1"/>
</dbReference>
<feature type="transmembrane region" description="Helical" evidence="1">
    <location>
        <begin position="41"/>
        <end position="60"/>
    </location>
</feature>
<organism evidence="2 3">
    <name type="scientific">Alkalibacillus filiformis</name>
    <dbReference type="NCBI Taxonomy" id="200990"/>
    <lineage>
        <taxon>Bacteria</taxon>
        <taxon>Bacillati</taxon>
        <taxon>Bacillota</taxon>
        <taxon>Bacilli</taxon>
        <taxon>Bacillales</taxon>
        <taxon>Bacillaceae</taxon>
        <taxon>Alkalibacillus</taxon>
    </lineage>
</organism>
<keyword evidence="3" id="KW-1185">Reference proteome</keyword>
<protein>
    <recommendedName>
        <fullName evidence="4">Superinfection immunity protein</fullName>
    </recommendedName>
</protein>
<comment type="caution">
    <text evidence="2">The sequence shown here is derived from an EMBL/GenBank/DDBJ whole genome shotgun (WGS) entry which is preliminary data.</text>
</comment>
<proteinExistence type="predicted"/>
<name>A0ABU0DU06_9BACI</name>
<evidence type="ECO:0008006" key="4">
    <source>
        <dbReference type="Google" id="ProtNLM"/>
    </source>
</evidence>
<gene>
    <name evidence="2" type="ORF">J2R98_001779</name>
</gene>
<evidence type="ECO:0000313" key="2">
    <source>
        <dbReference type="EMBL" id="MDQ0351947.1"/>
    </source>
</evidence>
<keyword evidence="1" id="KW-0472">Membrane</keyword>
<accession>A0ABU0DU06</accession>
<sequence>MDIFALYLVIAIFSAFVLLLYFTPTLMAIKHRHQYKTWIMTLNLIVGWTLLGWLFVLIWSTRRQHYLD</sequence>
<dbReference type="InterPro" id="IPR016410">
    <property type="entry name" value="Phage_imm"/>
</dbReference>
<reference evidence="2 3" key="1">
    <citation type="submission" date="2023-07" db="EMBL/GenBank/DDBJ databases">
        <title>Genomic Encyclopedia of Type Strains, Phase IV (KMG-IV): sequencing the most valuable type-strain genomes for metagenomic binning, comparative biology and taxonomic classification.</title>
        <authorList>
            <person name="Goeker M."/>
        </authorList>
    </citation>
    <scope>NUCLEOTIDE SEQUENCE [LARGE SCALE GENOMIC DNA]</scope>
    <source>
        <strain evidence="2 3">DSM 15448</strain>
    </source>
</reference>
<feature type="transmembrane region" description="Helical" evidence="1">
    <location>
        <begin position="6"/>
        <end position="29"/>
    </location>
</feature>
<evidence type="ECO:0000313" key="3">
    <source>
        <dbReference type="Proteomes" id="UP001236723"/>
    </source>
</evidence>
<keyword evidence="1" id="KW-1133">Transmembrane helix</keyword>
<dbReference type="Pfam" id="PF14373">
    <property type="entry name" value="Imm_superinfect"/>
    <property type="match status" value="1"/>
</dbReference>
<keyword evidence="1" id="KW-0812">Transmembrane</keyword>
<dbReference type="EMBL" id="JAUSUP010000004">
    <property type="protein sequence ID" value="MDQ0351947.1"/>
    <property type="molecule type" value="Genomic_DNA"/>
</dbReference>
<evidence type="ECO:0000256" key="1">
    <source>
        <dbReference type="SAM" id="Phobius"/>
    </source>
</evidence>